<protein>
    <submittedName>
        <fullName evidence="5">DAZ interacting zinc finger protein 3</fullName>
        <ecNumber evidence="5">2.3.2.27</ecNumber>
    </submittedName>
</protein>
<dbReference type="PROSITE" id="PS50089">
    <property type="entry name" value="ZF_RING_2"/>
    <property type="match status" value="1"/>
</dbReference>
<evidence type="ECO:0000259" key="4">
    <source>
        <dbReference type="PROSITE" id="PS50089"/>
    </source>
</evidence>
<dbReference type="OrthoDB" id="8062037at2759"/>
<keyword evidence="2" id="KW-0862">Zinc</keyword>
<keyword evidence="1 3" id="KW-0863">Zinc-finger</keyword>
<dbReference type="Pfam" id="PF13639">
    <property type="entry name" value="zf-RING_2"/>
    <property type="match status" value="1"/>
</dbReference>
<dbReference type="InterPro" id="IPR056870">
    <property type="entry name" value="TTC3/DZIP3/RBM44-like_helical"/>
</dbReference>
<keyword evidence="1 3" id="KW-0479">Metal-binding</keyword>
<reference evidence="5" key="1">
    <citation type="submission" date="2023-01" db="EMBL/GenBank/DDBJ databases">
        <title>Genome assembly of the deep-sea coral Lophelia pertusa.</title>
        <authorList>
            <person name="Herrera S."/>
            <person name="Cordes E."/>
        </authorList>
    </citation>
    <scope>NUCLEOTIDE SEQUENCE</scope>
    <source>
        <strain evidence="5">USNM1676648</strain>
        <tissue evidence="5">Polyp</tissue>
    </source>
</reference>
<organism evidence="5 6">
    <name type="scientific">Desmophyllum pertusum</name>
    <dbReference type="NCBI Taxonomy" id="174260"/>
    <lineage>
        <taxon>Eukaryota</taxon>
        <taxon>Metazoa</taxon>
        <taxon>Cnidaria</taxon>
        <taxon>Anthozoa</taxon>
        <taxon>Hexacorallia</taxon>
        <taxon>Scleractinia</taxon>
        <taxon>Caryophylliina</taxon>
        <taxon>Caryophylliidae</taxon>
        <taxon>Desmophyllum</taxon>
    </lineage>
</organism>
<dbReference type="GO" id="GO:0008270">
    <property type="term" value="F:zinc ion binding"/>
    <property type="evidence" value="ECO:0007669"/>
    <property type="project" value="UniProtKB-KW"/>
</dbReference>
<dbReference type="PANTHER" id="PTHR17550:SF4">
    <property type="entry name" value="E3 UBIQUITIN-PROTEIN LIGASE TTC3"/>
    <property type="match status" value="1"/>
</dbReference>
<dbReference type="InterPro" id="IPR013083">
    <property type="entry name" value="Znf_RING/FYVE/PHD"/>
</dbReference>
<dbReference type="SMART" id="SM00184">
    <property type="entry name" value="RING"/>
    <property type="match status" value="1"/>
</dbReference>
<gene>
    <name evidence="5" type="primary">DZIP3_2</name>
    <name evidence="5" type="ORF">OS493_018313</name>
</gene>
<evidence type="ECO:0000256" key="2">
    <source>
        <dbReference type="ARBA" id="ARBA00022833"/>
    </source>
</evidence>
<keyword evidence="5" id="KW-0012">Acyltransferase</keyword>
<dbReference type="Proteomes" id="UP001163046">
    <property type="component" value="Unassembled WGS sequence"/>
</dbReference>
<dbReference type="SUPFAM" id="SSF57850">
    <property type="entry name" value="RING/U-box"/>
    <property type="match status" value="1"/>
</dbReference>
<comment type="caution">
    <text evidence="5">The sequence shown here is derived from an EMBL/GenBank/DDBJ whole genome shotgun (WGS) entry which is preliminary data.</text>
</comment>
<dbReference type="Gene3D" id="3.30.40.10">
    <property type="entry name" value="Zinc/RING finger domain, C3HC4 (zinc finger)"/>
    <property type="match status" value="1"/>
</dbReference>
<dbReference type="InterPro" id="IPR001841">
    <property type="entry name" value="Znf_RING"/>
</dbReference>
<proteinExistence type="predicted"/>
<feature type="domain" description="RING-type" evidence="4">
    <location>
        <begin position="110"/>
        <end position="152"/>
    </location>
</feature>
<evidence type="ECO:0000313" key="6">
    <source>
        <dbReference type="Proteomes" id="UP001163046"/>
    </source>
</evidence>
<dbReference type="GO" id="GO:0061630">
    <property type="term" value="F:ubiquitin protein ligase activity"/>
    <property type="evidence" value="ECO:0007669"/>
    <property type="project" value="UniProtKB-EC"/>
</dbReference>
<evidence type="ECO:0000256" key="3">
    <source>
        <dbReference type="PROSITE-ProRule" id="PRU00175"/>
    </source>
</evidence>
<keyword evidence="5" id="KW-0808">Transferase</keyword>
<dbReference type="EC" id="2.3.2.27" evidence="5"/>
<dbReference type="Pfam" id="PF24905">
    <property type="entry name" value="TTC3_9th"/>
    <property type="match status" value="1"/>
</dbReference>
<evidence type="ECO:0000256" key="1">
    <source>
        <dbReference type="ARBA" id="ARBA00022771"/>
    </source>
</evidence>
<name>A0A9W9YDN8_9CNID</name>
<dbReference type="AlphaFoldDB" id="A0A9W9YDN8"/>
<sequence length="165" mass="18151">MLRLSTMYPNFTRLELTGFIKEVRHNKHGSLTGLSLEDIVASVSELVEQKKKAGLLRTAPVPAANSSPTIQRASKPTLPQKTQPVLAAAKSVADASKMMIGGGNYEEDPCVICHEDMNASIDIVTLECGHRYHSPCIRKWLLGEQSTCPTCRVHALLPDEFPRLK</sequence>
<dbReference type="EMBL" id="MU827787">
    <property type="protein sequence ID" value="KAJ7333137.1"/>
    <property type="molecule type" value="Genomic_DNA"/>
</dbReference>
<evidence type="ECO:0000313" key="5">
    <source>
        <dbReference type="EMBL" id="KAJ7333137.1"/>
    </source>
</evidence>
<keyword evidence="6" id="KW-1185">Reference proteome</keyword>
<dbReference type="PANTHER" id="PTHR17550">
    <property type="entry name" value="E3 UBIQUITIN-PROTEIN LIGASE TTC3"/>
    <property type="match status" value="1"/>
</dbReference>
<accession>A0A9W9YDN8</accession>